<dbReference type="PROSITE" id="PS00041">
    <property type="entry name" value="HTH_ARAC_FAMILY_1"/>
    <property type="match status" value="1"/>
</dbReference>
<keyword evidence="6" id="KW-1185">Reference proteome</keyword>
<dbReference type="EMBL" id="WKJI01000002">
    <property type="protein sequence ID" value="MRX46907.1"/>
    <property type="molecule type" value="Genomic_DNA"/>
</dbReference>
<dbReference type="Proteomes" id="UP000462931">
    <property type="component" value="Unassembled WGS sequence"/>
</dbReference>
<dbReference type="Pfam" id="PF07883">
    <property type="entry name" value="Cupin_2"/>
    <property type="match status" value="1"/>
</dbReference>
<protein>
    <submittedName>
        <fullName evidence="5">Helix-turn-helix domain-containing protein</fullName>
    </submittedName>
</protein>
<comment type="caution">
    <text evidence="5">The sequence shown here is derived from an EMBL/GenBank/DDBJ whole genome shotgun (WGS) entry which is preliminary data.</text>
</comment>
<evidence type="ECO:0000256" key="1">
    <source>
        <dbReference type="ARBA" id="ARBA00023015"/>
    </source>
</evidence>
<dbReference type="PANTHER" id="PTHR43280:SF34">
    <property type="entry name" value="ARAC-FAMILY TRANSCRIPTIONAL REGULATOR"/>
    <property type="match status" value="1"/>
</dbReference>
<organism evidence="5 6">
    <name type="scientific">Pedobacter puniceum</name>
    <dbReference type="NCBI Taxonomy" id="2666136"/>
    <lineage>
        <taxon>Bacteria</taxon>
        <taxon>Pseudomonadati</taxon>
        <taxon>Bacteroidota</taxon>
        <taxon>Sphingobacteriia</taxon>
        <taxon>Sphingobacteriales</taxon>
        <taxon>Sphingobacteriaceae</taxon>
        <taxon>Pedobacter</taxon>
    </lineage>
</organism>
<gene>
    <name evidence="5" type="ORF">GJJ64_06905</name>
</gene>
<evidence type="ECO:0000256" key="2">
    <source>
        <dbReference type="ARBA" id="ARBA00023125"/>
    </source>
</evidence>
<evidence type="ECO:0000313" key="5">
    <source>
        <dbReference type="EMBL" id="MRX46907.1"/>
    </source>
</evidence>
<keyword evidence="3" id="KW-0804">Transcription</keyword>
<sequence length="290" mass="33881">MKPTLLKINPSEYYSFSIRHDVVPYFYDKWHYHPEAELIYIKEGNGTQFIGDSIERFKKGDILLIGSNLPHYWRCDDNYFQNNPDLNAEALVSHFLPNFWSDTFINLPENKKIKELLITAKRGIYISKEIKPKVISLMKELVNSNGELRIILLLTVLHTISEGKNNRILSSVGFDLQMETQDKDNISKIYAYCSSNFKRKITLEEIADIANVSPNSFCRYFKTKTRKRFSDFLKEIRVGYACKLLIDNKLSVTQVCYESGFNNLTNFYKCFKSITGKTPFDYQKNFENKS</sequence>
<name>A0A7K0FPC6_9SPHI</name>
<dbReference type="InterPro" id="IPR011051">
    <property type="entry name" value="RmlC_Cupin_sf"/>
</dbReference>
<dbReference type="Gene3D" id="1.10.10.60">
    <property type="entry name" value="Homeodomain-like"/>
    <property type="match status" value="2"/>
</dbReference>
<dbReference type="RefSeq" id="WP_154286989.1">
    <property type="nucleotide sequence ID" value="NZ_WKJI01000002.1"/>
</dbReference>
<dbReference type="Pfam" id="PF12833">
    <property type="entry name" value="HTH_18"/>
    <property type="match status" value="1"/>
</dbReference>
<dbReference type="InterPro" id="IPR014710">
    <property type="entry name" value="RmlC-like_jellyroll"/>
</dbReference>
<dbReference type="InterPro" id="IPR013096">
    <property type="entry name" value="Cupin_2"/>
</dbReference>
<keyword evidence="2" id="KW-0238">DNA-binding</keyword>
<dbReference type="SUPFAM" id="SSF51182">
    <property type="entry name" value="RmlC-like cupins"/>
    <property type="match status" value="1"/>
</dbReference>
<accession>A0A7K0FPC6</accession>
<evidence type="ECO:0000259" key="4">
    <source>
        <dbReference type="PROSITE" id="PS01124"/>
    </source>
</evidence>
<dbReference type="InterPro" id="IPR018062">
    <property type="entry name" value="HTH_AraC-typ_CS"/>
</dbReference>
<feature type="domain" description="HTH araC/xylS-type" evidence="4">
    <location>
        <begin position="187"/>
        <end position="285"/>
    </location>
</feature>
<dbReference type="SUPFAM" id="SSF46689">
    <property type="entry name" value="Homeodomain-like"/>
    <property type="match status" value="2"/>
</dbReference>
<dbReference type="CDD" id="cd06976">
    <property type="entry name" value="cupin_MtlR-like_N"/>
    <property type="match status" value="1"/>
</dbReference>
<dbReference type="InterPro" id="IPR009057">
    <property type="entry name" value="Homeodomain-like_sf"/>
</dbReference>
<dbReference type="SMART" id="SM00342">
    <property type="entry name" value="HTH_ARAC"/>
    <property type="match status" value="1"/>
</dbReference>
<dbReference type="GO" id="GO:0003700">
    <property type="term" value="F:DNA-binding transcription factor activity"/>
    <property type="evidence" value="ECO:0007669"/>
    <property type="project" value="InterPro"/>
</dbReference>
<dbReference type="PROSITE" id="PS01124">
    <property type="entry name" value="HTH_ARAC_FAMILY_2"/>
    <property type="match status" value="1"/>
</dbReference>
<keyword evidence="1" id="KW-0805">Transcription regulation</keyword>
<dbReference type="GO" id="GO:0043565">
    <property type="term" value="F:sequence-specific DNA binding"/>
    <property type="evidence" value="ECO:0007669"/>
    <property type="project" value="InterPro"/>
</dbReference>
<reference evidence="5 6" key="1">
    <citation type="submission" date="2019-11" db="EMBL/GenBank/DDBJ databases">
        <authorList>
            <person name="Cheng Q."/>
            <person name="Yang Z."/>
        </authorList>
    </citation>
    <scope>NUCLEOTIDE SEQUENCE [LARGE SCALE GENOMIC DNA]</scope>
    <source>
        <strain evidence="5 6">HX-22-1</strain>
    </source>
</reference>
<dbReference type="Gene3D" id="2.60.120.10">
    <property type="entry name" value="Jelly Rolls"/>
    <property type="match status" value="1"/>
</dbReference>
<dbReference type="AlphaFoldDB" id="A0A7K0FPC6"/>
<dbReference type="InterPro" id="IPR018060">
    <property type="entry name" value="HTH_AraC"/>
</dbReference>
<proteinExistence type="predicted"/>
<evidence type="ECO:0000256" key="3">
    <source>
        <dbReference type="ARBA" id="ARBA00023163"/>
    </source>
</evidence>
<evidence type="ECO:0000313" key="6">
    <source>
        <dbReference type="Proteomes" id="UP000462931"/>
    </source>
</evidence>
<dbReference type="PANTHER" id="PTHR43280">
    <property type="entry name" value="ARAC-FAMILY TRANSCRIPTIONAL REGULATOR"/>
    <property type="match status" value="1"/>
</dbReference>